<evidence type="ECO:0000256" key="4">
    <source>
        <dbReference type="ARBA" id="ARBA00023002"/>
    </source>
</evidence>
<gene>
    <name evidence="5" type="ORF">J7T54_004550</name>
</gene>
<dbReference type="InterPro" id="IPR050346">
    <property type="entry name" value="FMO-like"/>
</dbReference>
<comment type="similarity">
    <text evidence="1">Belongs to the FMO family.</text>
</comment>
<dbReference type="GO" id="GO:0004499">
    <property type="term" value="F:N,N-dimethylaniline monooxygenase activity"/>
    <property type="evidence" value="ECO:0007669"/>
    <property type="project" value="InterPro"/>
</dbReference>
<dbReference type="PANTHER" id="PTHR23023">
    <property type="entry name" value="DIMETHYLANILINE MONOOXYGENASE"/>
    <property type="match status" value="1"/>
</dbReference>
<reference evidence="5" key="1">
    <citation type="journal article" date="2021" name="J Fungi (Basel)">
        <title>Genomic and Metabolomic Analyses of the Marine Fungus Emericellopsis cladophorae: Insights into Saltwater Adaptability Mechanisms and Its Biosynthetic Potential.</title>
        <authorList>
            <person name="Goncalves M.F.M."/>
            <person name="Hilario S."/>
            <person name="Van de Peer Y."/>
            <person name="Esteves A.C."/>
            <person name="Alves A."/>
        </authorList>
    </citation>
    <scope>NUCLEOTIDE SEQUENCE</scope>
    <source>
        <strain evidence="5">MUM 19.33</strain>
    </source>
</reference>
<reference evidence="5" key="2">
    <citation type="submission" date="2022-07" db="EMBL/GenBank/DDBJ databases">
        <authorList>
            <person name="Goncalves M.F.M."/>
            <person name="Hilario S."/>
            <person name="Van De Peer Y."/>
            <person name="Esteves A.C."/>
            <person name="Alves A."/>
        </authorList>
    </citation>
    <scope>NUCLEOTIDE SEQUENCE</scope>
    <source>
        <strain evidence="5">MUM 19.33</strain>
    </source>
</reference>
<comment type="caution">
    <text evidence="5">The sequence shown here is derived from an EMBL/GenBank/DDBJ whole genome shotgun (WGS) entry which is preliminary data.</text>
</comment>
<name>A0A9P9Y6U6_9HYPO</name>
<organism evidence="5 6">
    <name type="scientific">Emericellopsis cladophorae</name>
    <dbReference type="NCBI Taxonomy" id="2686198"/>
    <lineage>
        <taxon>Eukaryota</taxon>
        <taxon>Fungi</taxon>
        <taxon>Dikarya</taxon>
        <taxon>Ascomycota</taxon>
        <taxon>Pezizomycotina</taxon>
        <taxon>Sordariomycetes</taxon>
        <taxon>Hypocreomycetidae</taxon>
        <taxon>Hypocreales</taxon>
        <taxon>Bionectriaceae</taxon>
        <taxon>Emericellopsis</taxon>
    </lineage>
</organism>
<dbReference type="GO" id="GO:0050661">
    <property type="term" value="F:NADP binding"/>
    <property type="evidence" value="ECO:0007669"/>
    <property type="project" value="InterPro"/>
</dbReference>
<sequence>MEKFDCVVVGAGWYGLGAAKQYHCMFPDSSLVVFDAAPTLGGTWADHRIYPGLKSNNLLGTFEFPDFPMDTATFGVAPREHIPGGVLNAYLKAYAARFGIDTLIRANSKVTAAEHQETAEGGWVLTVSNDQQETTVFARRLIVASGLTSEAFLPHFDGQETFGGRIFHGRDFLQNKDTIQEGKSVTVYGGSKFAWDAVYAYASAGTKVNWVIRYVRFLSWFSPCIWGDVDGFGHIRRFLHGTAFGRALVDGFWRVLGGDVLALNKYDAHPKTAKLKPWTEAMFTATSFSIVNWETDIWELIKSDLVDVHIGEIDHLSPGKVHLADGTEFESDAFLAHTGWKHVPPMKFLPEGIERELGLPHAPVQDAPGEDLANQTALMERADKEILARFPRLKNQPVWNKHYIPMTEQKGIRSSDKVTPYTPLTPFMLYHFIVPPAERFLRTRDVAFAGMVSNFSNVITSHLQGLWISAYFSGRLANDPAAAVGDQDALAALRYETVLHNRDYRAINENWKRKYGSDKSVAI</sequence>
<evidence type="ECO:0000256" key="2">
    <source>
        <dbReference type="ARBA" id="ARBA00022630"/>
    </source>
</evidence>
<dbReference type="SUPFAM" id="SSF51905">
    <property type="entry name" value="FAD/NAD(P)-binding domain"/>
    <property type="match status" value="1"/>
</dbReference>
<evidence type="ECO:0000256" key="1">
    <source>
        <dbReference type="ARBA" id="ARBA00009183"/>
    </source>
</evidence>
<dbReference type="Proteomes" id="UP001055219">
    <property type="component" value="Unassembled WGS sequence"/>
</dbReference>
<dbReference type="Gene3D" id="3.50.50.60">
    <property type="entry name" value="FAD/NAD(P)-binding domain"/>
    <property type="match status" value="1"/>
</dbReference>
<dbReference type="OrthoDB" id="2915840at2759"/>
<accession>A0A9P9Y6U6</accession>
<dbReference type="AlphaFoldDB" id="A0A9P9Y6U6"/>
<keyword evidence="4" id="KW-0560">Oxidoreductase</keyword>
<evidence type="ECO:0008006" key="7">
    <source>
        <dbReference type="Google" id="ProtNLM"/>
    </source>
</evidence>
<evidence type="ECO:0000313" key="6">
    <source>
        <dbReference type="Proteomes" id="UP001055219"/>
    </source>
</evidence>
<evidence type="ECO:0000313" key="5">
    <source>
        <dbReference type="EMBL" id="KAI6784004.1"/>
    </source>
</evidence>
<dbReference type="InterPro" id="IPR020946">
    <property type="entry name" value="Flavin_mOase-like"/>
</dbReference>
<dbReference type="GO" id="GO:0050660">
    <property type="term" value="F:flavin adenine dinucleotide binding"/>
    <property type="evidence" value="ECO:0007669"/>
    <property type="project" value="InterPro"/>
</dbReference>
<keyword evidence="6" id="KW-1185">Reference proteome</keyword>
<protein>
    <recommendedName>
        <fullName evidence="7">FAD/NAD(P)-binding domain-containing protein</fullName>
    </recommendedName>
</protein>
<evidence type="ECO:0000256" key="3">
    <source>
        <dbReference type="ARBA" id="ARBA00022827"/>
    </source>
</evidence>
<dbReference type="RefSeq" id="XP_051364860.1">
    <property type="nucleotide sequence ID" value="XM_051503215.1"/>
</dbReference>
<dbReference type="GeneID" id="75831036"/>
<dbReference type="InterPro" id="IPR036188">
    <property type="entry name" value="FAD/NAD-bd_sf"/>
</dbReference>
<proteinExistence type="inferred from homology"/>
<keyword evidence="3" id="KW-0274">FAD</keyword>
<keyword evidence="2" id="KW-0285">Flavoprotein</keyword>
<dbReference type="Pfam" id="PF00743">
    <property type="entry name" value="FMO-like"/>
    <property type="match status" value="1"/>
</dbReference>
<dbReference type="EMBL" id="JAGIXG020000005">
    <property type="protein sequence ID" value="KAI6784004.1"/>
    <property type="molecule type" value="Genomic_DNA"/>
</dbReference>